<feature type="compositionally biased region" description="Polar residues" evidence="2">
    <location>
        <begin position="259"/>
        <end position="277"/>
    </location>
</feature>
<dbReference type="GeneID" id="68098620"/>
<sequence>MIHKGRPIHTEQLDKEPIGKAVQQRLVKKTKKFFIKDLNIMSNPPLTLASTTSHPQQVGISASVPSPQAQLPKPSSKPFLTPPLLIPIDYYKTLDFVNNFAIQMVQTMNSFAYSCESKLSKVSSQIQHVEIVLSLLEKKLQSIDGMKERMDQWFTTAGMNSGNQTASSTGTTNINFNVEVNATIVPPPPSIAHNIPPPPVLSSNGGIPPPPPPSIPNSSIPPPPPSALLSNTPSSPSTTNNLPSSPTTPIPTPVTTSTAESPECSNQEDVTGNNVPTCEQDPRLANYFRLLNKIGVPKPQIARKMEMEGLDPGILDTPNAPSPLGVFTPQNSEHSESDNDSD</sequence>
<accession>A0AA88KI36</accession>
<dbReference type="InterPro" id="IPR019309">
    <property type="entry name" value="WASHC3"/>
</dbReference>
<name>A0AA88KI36_NAELO</name>
<keyword evidence="4" id="KW-1185">Reference proteome</keyword>
<dbReference type="RefSeq" id="XP_044547461.1">
    <property type="nucleotide sequence ID" value="XM_044695996.1"/>
</dbReference>
<feature type="compositionally biased region" description="Polar residues" evidence="2">
    <location>
        <begin position="50"/>
        <end position="69"/>
    </location>
</feature>
<dbReference type="Pfam" id="PF10152">
    <property type="entry name" value="CCDC53"/>
    <property type="match status" value="1"/>
</dbReference>
<comment type="caution">
    <text evidence="3">The sequence shown here is derived from an EMBL/GenBank/DDBJ whole genome shotgun (WGS) entry which is preliminary data.</text>
</comment>
<evidence type="ECO:0000256" key="2">
    <source>
        <dbReference type="SAM" id="MobiDB-lite"/>
    </source>
</evidence>
<evidence type="ECO:0000256" key="1">
    <source>
        <dbReference type="ARBA" id="ARBA00006290"/>
    </source>
</evidence>
<feature type="compositionally biased region" description="Basic and acidic residues" evidence="2">
    <location>
        <begin position="333"/>
        <end position="342"/>
    </location>
</feature>
<feature type="compositionally biased region" description="Low complexity" evidence="2">
    <location>
        <begin position="227"/>
        <end position="245"/>
    </location>
</feature>
<proteinExistence type="inferred from homology"/>
<feature type="region of interest" description="Disordered" evidence="2">
    <location>
        <begin position="189"/>
        <end position="279"/>
    </location>
</feature>
<evidence type="ECO:0000313" key="3">
    <source>
        <dbReference type="EMBL" id="KAG2381782.1"/>
    </source>
</evidence>
<feature type="compositionally biased region" description="Pro residues" evidence="2">
    <location>
        <begin position="189"/>
        <end position="200"/>
    </location>
</feature>
<dbReference type="AlphaFoldDB" id="A0AA88KI36"/>
<feature type="region of interest" description="Disordered" evidence="2">
    <location>
        <begin position="50"/>
        <end position="75"/>
    </location>
</feature>
<dbReference type="Proteomes" id="UP000816034">
    <property type="component" value="Unassembled WGS sequence"/>
</dbReference>
<dbReference type="GO" id="GO:0030041">
    <property type="term" value="P:actin filament polymerization"/>
    <property type="evidence" value="ECO:0007669"/>
    <property type="project" value="TreeGrafter"/>
</dbReference>
<dbReference type="GO" id="GO:0006887">
    <property type="term" value="P:exocytosis"/>
    <property type="evidence" value="ECO:0007669"/>
    <property type="project" value="TreeGrafter"/>
</dbReference>
<gene>
    <name evidence="3" type="ORF">C9374_006166</name>
</gene>
<dbReference type="GO" id="GO:0071203">
    <property type="term" value="C:WASH complex"/>
    <property type="evidence" value="ECO:0007669"/>
    <property type="project" value="InterPro"/>
</dbReference>
<reference evidence="3 4" key="1">
    <citation type="journal article" date="2018" name="BMC Genomics">
        <title>The genome of Naegleria lovaniensis, the basis for a comparative approach to unravel pathogenicity factors of the human pathogenic amoeba N. fowleri.</title>
        <authorList>
            <person name="Liechti N."/>
            <person name="Schurch N."/>
            <person name="Bruggmann R."/>
            <person name="Wittwer M."/>
        </authorList>
    </citation>
    <scope>NUCLEOTIDE SEQUENCE [LARGE SCALE GENOMIC DNA]</scope>
    <source>
        <strain evidence="3 4">ATCC 30569</strain>
    </source>
</reference>
<comment type="similarity">
    <text evidence="1">Belongs to the CCDC53 family.</text>
</comment>
<evidence type="ECO:0000313" key="4">
    <source>
        <dbReference type="Proteomes" id="UP000816034"/>
    </source>
</evidence>
<feature type="compositionally biased region" description="Pro residues" evidence="2">
    <location>
        <begin position="207"/>
        <end position="226"/>
    </location>
</feature>
<protein>
    <submittedName>
        <fullName evidence="3">Uncharacterized protein</fullName>
    </submittedName>
</protein>
<dbReference type="PANTHER" id="PTHR13015">
    <property type="entry name" value="PROTEIN AD-016-RELATED"/>
    <property type="match status" value="1"/>
</dbReference>
<dbReference type="PANTHER" id="PTHR13015:SF0">
    <property type="entry name" value="WASH COMPLEX SUBUNIT 3"/>
    <property type="match status" value="1"/>
</dbReference>
<dbReference type="EMBL" id="PYSW02000026">
    <property type="protein sequence ID" value="KAG2381782.1"/>
    <property type="molecule type" value="Genomic_DNA"/>
</dbReference>
<organism evidence="3 4">
    <name type="scientific">Naegleria lovaniensis</name>
    <name type="common">Amoeba</name>
    <dbReference type="NCBI Taxonomy" id="51637"/>
    <lineage>
        <taxon>Eukaryota</taxon>
        <taxon>Discoba</taxon>
        <taxon>Heterolobosea</taxon>
        <taxon>Tetramitia</taxon>
        <taxon>Eutetramitia</taxon>
        <taxon>Vahlkampfiidae</taxon>
        <taxon>Naegleria</taxon>
    </lineage>
</organism>
<feature type="region of interest" description="Disordered" evidence="2">
    <location>
        <begin position="310"/>
        <end position="342"/>
    </location>
</feature>